<evidence type="ECO:0000256" key="1">
    <source>
        <dbReference type="ARBA" id="ARBA00004953"/>
    </source>
</evidence>
<dbReference type="SUPFAM" id="SSF53790">
    <property type="entry name" value="Tetrapyrrole methylase"/>
    <property type="match status" value="1"/>
</dbReference>
<keyword evidence="2" id="KW-0169">Cobalamin biosynthesis</keyword>
<dbReference type="Gene3D" id="3.40.50.150">
    <property type="entry name" value="Vaccinia Virus protein VP39"/>
    <property type="match status" value="1"/>
</dbReference>
<dbReference type="CDD" id="cd02440">
    <property type="entry name" value="AdoMet_MTases"/>
    <property type="match status" value="1"/>
</dbReference>
<dbReference type="Pfam" id="PF00590">
    <property type="entry name" value="TP_methylase"/>
    <property type="match status" value="1"/>
</dbReference>
<dbReference type="CDD" id="cd11644">
    <property type="entry name" value="Precorrin-6Y-MT"/>
    <property type="match status" value="1"/>
</dbReference>
<dbReference type="GO" id="GO:0032259">
    <property type="term" value="P:methylation"/>
    <property type="evidence" value="ECO:0007669"/>
    <property type="project" value="UniProtKB-KW"/>
</dbReference>
<dbReference type="InterPro" id="IPR014008">
    <property type="entry name" value="Cbl_synth_MTase_CbiT"/>
</dbReference>
<evidence type="ECO:0000259" key="6">
    <source>
        <dbReference type="Pfam" id="PF00590"/>
    </source>
</evidence>
<dbReference type="InterPro" id="IPR012818">
    <property type="entry name" value="CbiE"/>
</dbReference>
<evidence type="ECO:0000256" key="4">
    <source>
        <dbReference type="ARBA" id="ARBA00022679"/>
    </source>
</evidence>
<dbReference type="Proteomes" id="UP000886817">
    <property type="component" value="Unassembled WGS sequence"/>
</dbReference>
<evidence type="ECO:0000256" key="3">
    <source>
        <dbReference type="ARBA" id="ARBA00022603"/>
    </source>
</evidence>
<dbReference type="NCBIfam" id="TIGR02469">
    <property type="entry name" value="CbiT"/>
    <property type="match status" value="1"/>
</dbReference>
<evidence type="ECO:0000256" key="5">
    <source>
        <dbReference type="ARBA" id="ARBA00022691"/>
    </source>
</evidence>
<dbReference type="InterPro" id="IPR014777">
    <property type="entry name" value="4pyrrole_Mease_sub1"/>
</dbReference>
<proteinExistence type="predicted"/>
<dbReference type="EMBL" id="DXEX01000165">
    <property type="protein sequence ID" value="HIX59564.1"/>
    <property type="molecule type" value="Genomic_DNA"/>
</dbReference>
<comment type="caution">
    <text evidence="7">The sequence shown here is derived from an EMBL/GenBank/DDBJ whole genome shotgun (WGS) entry which is preliminary data.</text>
</comment>
<keyword evidence="3" id="KW-0489">Methyltransferase</keyword>
<dbReference type="InterPro" id="IPR029063">
    <property type="entry name" value="SAM-dependent_MTases_sf"/>
</dbReference>
<dbReference type="InterPro" id="IPR003723">
    <property type="entry name" value="Precorrin-6x_reduct"/>
</dbReference>
<dbReference type="InterPro" id="IPR035996">
    <property type="entry name" value="4pyrrol_Methylase_sf"/>
</dbReference>
<keyword evidence="5" id="KW-0949">S-adenosyl-L-methionine</keyword>
<evidence type="ECO:0000313" key="7">
    <source>
        <dbReference type="EMBL" id="HIX59564.1"/>
    </source>
</evidence>
<reference evidence="7" key="2">
    <citation type="submission" date="2021-04" db="EMBL/GenBank/DDBJ databases">
        <authorList>
            <person name="Gilroy R."/>
        </authorList>
    </citation>
    <scope>NUCLEOTIDE SEQUENCE</scope>
    <source>
        <strain evidence="7">ChiSjej1B19-8411</strain>
    </source>
</reference>
<keyword evidence="4" id="KW-0808">Transferase</keyword>
<feature type="domain" description="Tetrapyrrole methylase" evidence="6">
    <location>
        <begin position="132"/>
        <end position="315"/>
    </location>
</feature>
<dbReference type="InterPro" id="IPR000878">
    <property type="entry name" value="4pyrrol_Mease"/>
</dbReference>
<dbReference type="InterPro" id="IPR014776">
    <property type="entry name" value="4pyrrole_Mease_sub2"/>
</dbReference>
<comment type="pathway">
    <text evidence="1">Cofactor biosynthesis; adenosylcobalamin biosynthesis.</text>
</comment>
<dbReference type="SUPFAM" id="SSF53335">
    <property type="entry name" value="S-adenosyl-L-methionine-dependent methyltransferases"/>
    <property type="match status" value="1"/>
</dbReference>
<evidence type="ECO:0000256" key="2">
    <source>
        <dbReference type="ARBA" id="ARBA00022573"/>
    </source>
</evidence>
<dbReference type="PANTHER" id="PTHR43182:SF1">
    <property type="entry name" value="COBALT-PRECORRIN-7 C(5)-METHYLTRANSFERASE"/>
    <property type="match status" value="1"/>
</dbReference>
<gene>
    <name evidence="7" type="primary">cbiE</name>
    <name evidence="7" type="ORF">IAA45_07615</name>
</gene>
<dbReference type="GO" id="GO:0008276">
    <property type="term" value="F:protein methyltransferase activity"/>
    <property type="evidence" value="ECO:0007669"/>
    <property type="project" value="InterPro"/>
</dbReference>
<accession>A0A9D1WI09</accession>
<dbReference type="Gene3D" id="3.30.950.10">
    <property type="entry name" value="Methyltransferase, Cobalt-precorrin-4 Transmethylase, Domain 2"/>
    <property type="match status" value="1"/>
</dbReference>
<dbReference type="NCBIfam" id="TIGR02467">
    <property type="entry name" value="CbiE"/>
    <property type="match status" value="1"/>
</dbReference>
<organism evidence="7 8">
    <name type="scientific">Candidatus Blautia gallistercoris</name>
    <dbReference type="NCBI Taxonomy" id="2838490"/>
    <lineage>
        <taxon>Bacteria</taxon>
        <taxon>Bacillati</taxon>
        <taxon>Bacillota</taxon>
        <taxon>Clostridia</taxon>
        <taxon>Lachnospirales</taxon>
        <taxon>Lachnospiraceae</taxon>
        <taxon>Blautia</taxon>
    </lineage>
</organism>
<dbReference type="Gene3D" id="3.40.1010.10">
    <property type="entry name" value="Cobalt-precorrin-4 Transmethylase, Domain 1"/>
    <property type="match status" value="1"/>
</dbReference>
<feature type="non-terminal residue" evidence="7">
    <location>
        <position position="1"/>
    </location>
</feature>
<dbReference type="PANTHER" id="PTHR43182">
    <property type="entry name" value="COBALT-PRECORRIN-6B C(15)-METHYLTRANSFERASE (DECARBOXYLATING)"/>
    <property type="match status" value="1"/>
</dbReference>
<sequence>EGNILLTTGSKELKAFTALPGYQERIYARVLSLPSVITACAALGIEGKHLIGMQGPFSMELNQAMLRQYGCRYLVTKDTGKQGGFLEKYEAAASCGCTLVIIGRPREEEGCSMEEMKAYLQRQFGFEAKPEITLVGIGMGSEKTFTVEGLQACRNADVIIGARRLADAAAAPGQKVHYEYRSEAIGAYIREHPEYENIVIALSGDVGFYSGARKLVETLGDVKILCGISSLVYFMAKIGLPWEDARITSAHGRACNLVWEIRHHQKVFSILGTADGVAGLARKLVEYEMGHMLLYVGESLSYPEEKIFCRPARELTEYAGTALSVVCAAHADARPLPATHGLPDDVFVRGKAPMTKEEVRAVSLAKLRLQEDSICYDVGAGTGSVSIEMALRAGKGRVYAIEKKPETVALLRENKKKFAADHLEIVEGLAPEALEPLEAPTHAFIGGSSGNLLEIMELLLEKNPKVRMVINCITLETVSEALEAIRKLELSQTDLVQVGVARAKAISRYHMMMGENPIYIITCEK</sequence>
<name>A0A9D1WI09_9FIRM</name>
<dbReference type="InterPro" id="IPR050714">
    <property type="entry name" value="Cobalamin_biosynth_MTase"/>
</dbReference>
<dbReference type="AlphaFoldDB" id="A0A9D1WI09"/>
<dbReference type="GO" id="GO:0016994">
    <property type="term" value="F:precorrin-6A reductase activity"/>
    <property type="evidence" value="ECO:0007669"/>
    <property type="project" value="InterPro"/>
</dbReference>
<dbReference type="GO" id="GO:0009236">
    <property type="term" value="P:cobalamin biosynthetic process"/>
    <property type="evidence" value="ECO:0007669"/>
    <property type="project" value="UniProtKB-KW"/>
</dbReference>
<protein>
    <submittedName>
        <fullName evidence="7">Precorrin-6y C5,15-methyltransferase (Decarboxylating) subunit CbiE</fullName>
    </submittedName>
</protein>
<dbReference type="PROSITE" id="PS51014">
    <property type="entry name" value="COBK_CBIJ"/>
    <property type="match status" value="1"/>
</dbReference>
<dbReference type="Pfam" id="PF02571">
    <property type="entry name" value="CbiJ"/>
    <property type="match status" value="1"/>
</dbReference>
<reference evidence="7" key="1">
    <citation type="journal article" date="2021" name="PeerJ">
        <title>Extensive microbial diversity within the chicken gut microbiome revealed by metagenomics and culture.</title>
        <authorList>
            <person name="Gilroy R."/>
            <person name="Ravi A."/>
            <person name="Getino M."/>
            <person name="Pursley I."/>
            <person name="Horton D.L."/>
            <person name="Alikhan N.F."/>
            <person name="Baker D."/>
            <person name="Gharbi K."/>
            <person name="Hall N."/>
            <person name="Watson M."/>
            <person name="Adriaenssens E.M."/>
            <person name="Foster-Nyarko E."/>
            <person name="Jarju S."/>
            <person name="Secka A."/>
            <person name="Antonio M."/>
            <person name="Oren A."/>
            <person name="Chaudhuri R.R."/>
            <person name="La Ragione R."/>
            <person name="Hildebrand F."/>
            <person name="Pallen M.J."/>
        </authorList>
    </citation>
    <scope>NUCLEOTIDE SEQUENCE</scope>
    <source>
        <strain evidence="7">ChiSjej1B19-8411</strain>
    </source>
</reference>
<evidence type="ECO:0000313" key="8">
    <source>
        <dbReference type="Proteomes" id="UP000886817"/>
    </source>
</evidence>